<evidence type="ECO:0000313" key="2">
    <source>
        <dbReference type="EMBL" id="CAE8584783.1"/>
    </source>
</evidence>
<keyword evidence="1" id="KW-0732">Signal</keyword>
<proteinExistence type="predicted"/>
<name>A0A813DB53_POLGL</name>
<feature type="signal peptide" evidence="1">
    <location>
        <begin position="1"/>
        <end position="17"/>
    </location>
</feature>
<feature type="chain" id="PRO_5032706847" evidence="1">
    <location>
        <begin position="18"/>
        <end position="718"/>
    </location>
</feature>
<reference evidence="2" key="1">
    <citation type="submission" date="2021-02" db="EMBL/GenBank/DDBJ databases">
        <authorList>
            <person name="Dougan E. K."/>
            <person name="Rhodes N."/>
            <person name="Thang M."/>
            <person name="Chan C."/>
        </authorList>
    </citation>
    <scope>NUCLEOTIDE SEQUENCE</scope>
</reference>
<dbReference type="EMBL" id="CAJNNV010001316">
    <property type="protein sequence ID" value="CAE8584783.1"/>
    <property type="molecule type" value="Genomic_DNA"/>
</dbReference>
<keyword evidence="3" id="KW-1185">Reference proteome</keyword>
<gene>
    <name evidence="2" type="ORF">PGLA1383_LOCUS3708</name>
</gene>
<sequence>MLPLWVLTLLVATGTEASPTDTETRPSAVQKHQSHVSCLLNRQVPTLPRGVAEIFKWSYWGEGLDFRDAKAQVWRAGKYGEGTTASYLLVGESYIFSERNQTPVYVKTGDELAWLLPETQWRKVADFDDTSSNVILQCNFYSCNDRGLCTFAPTRALRLPSLILDLAPRYNIRSEEAWNRYRRPSDNGVLSLGMLVHLSELNALYDRILASREKCAEENVNWKSLTVFLDLSDLHLISKTERDAWVSAWKRLRYNTQVSIAASLITSPPETLFKDLSLAAQFLDEMSAGPLVVLVPEGRAPLAYDYLFGKVETQRILVLEAAVGGAGGAGLLPKTSVPGLHHHPASLISGWKEDILETVAGHVESFLSAGPNVWAVFVLLIQRAVIDDGSFAVMLQVLGKVQTTYGEALALRSVREVMRSAHVPSSVDLSSAIDASLTYAQLMRLREKLLTEEAGSYLDKVRLRREASKIAKGVPLVPNIYASSVSAEILEHLRDRRDYVVKVSHMARSEYVFIVSNGSLLMGNLTGAEGATLEERIQHKVREGFAQTGAKGAVCGPQNLVALPPGVVVEELVMENLPHWDKPWVVEIRVHVVWGTALVVDVAWGHSGAFLFMRYPQNEAGANPEAAGGTWMVEGLHSEEGAYPAGSYAFMDACVKVAVEQAERFAEGLDHIRVDFLSRAHCSELFLSELAFCPAVIFNPVTDKVLASAWVYGYGVDP</sequence>
<protein>
    <submittedName>
        <fullName evidence="2">Uncharacterized protein</fullName>
    </submittedName>
</protein>
<comment type="caution">
    <text evidence="2">The sequence shown here is derived from an EMBL/GenBank/DDBJ whole genome shotgun (WGS) entry which is preliminary data.</text>
</comment>
<accession>A0A813DB53</accession>
<evidence type="ECO:0000256" key="1">
    <source>
        <dbReference type="SAM" id="SignalP"/>
    </source>
</evidence>
<dbReference type="Proteomes" id="UP000654075">
    <property type="component" value="Unassembled WGS sequence"/>
</dbReference>
<evidence type="ECO:0000313" key="3">
    <source>
        <dbReference type="Proteomes" id="UP000654075"/>
    </source>
</evidence>
<dbReference type="AlphaFoldDB" id="A0A813DB53"/>
<organism evidence="2 3">
    <name type="scientific">Polarella glacialis</name>
    <name type="common">Dinoflagellate</name>
    <dbReference type="NCBI Taxonomy" id="89957"/>
    <lineage>
        <taxon>Eukaryota</taxon>
        <taxon>Sar</taxon>
        <taxon>Alveolata</taxon>
        <taxon>Dinophyceae</taxon>
        <taxon>Suessiales</taxon>
        <taxon>Suessiaceae</taxon>
        <taxon>Polarella</taxon>
    </lineage>
</organism>